<feature type="binding site" evidence="10">
    <location>
        <position position="126"/>
    </location>
    <ligand>
        <name>(6S)-5-formyl-5,6,7,8-tetrahydrofolate</name>
        <dbReference type="ChEBI" id="CHEBI:57457"/>
    </ligand>
</feature>
<evidence type="ECO:0000256" key="3">
    <source>
        <dbReference type="ARBA" id="ARBA00022694"/>
    </source>
</evidence>
<dbReference type="GO" id="GO:0005525">
    <property type="term" value="F:GTP binding"/>
    <property type="evidence" value="ECO:0007669"/>
    <property type="project" value="UniProtKB-UniRule"/>
</dbReference>
<evidence type="ECO:0000256" key="2">
    <source>
        <dbReference type="ARBA" id="ARBA00022490"/>
    </source>
</evidence>
<feature type="binding site" evidence="10">
    <location>
        <begin position="251"/>
        <end position="257"/>
    </location>
    <ligand>
        <name>GTP</name>
        <dbReference type="ChEBI" id="CHEBI:37565"/>
    </ligand>
</feature>
<keyword evidence="9 10" id="KW-0342">GTP-binding</keyword>
<feature type="binding site" evidence="10">
    <location>
        <position position="232"/>
    </location>
    <ligand>
        <name>K(+)</name>
        <dbReference type="ChEBI" id="CHEBI:29103"/>
    </ligand>
</feature>
<dbReference type="NCBIfam" id="TIGR00450">
    <property type="entry name" value="mnmE_trmE_thdF"/>
    <property type="match status" value="1"/>
</dbReference>
<evidence type="ECO:0000256" key="4">
    <source>
        <dbReference type="ARBA" id="ARBA00022723"/>
    </source>
</evidence>
<dbReference type="InterPro" id="IPR027417">
    <property type="entry name" value="P-loop_NTPase"/>
</dbReference>
<evidence type="ECO:0000259" key="12">
    <source>
        <dbReference type="PROSITE" id="PS51709"/>
    </source>
</evidence>
<comment type="subcellular location">
    <subcellularLocation>
        <location evidence="10">Cytoplasm</location>
    </subcellularLocation>
</comment>
<dbReference type="PROSITE" id="PS51709">
    <property type="entry name" value="G_TRME"/>
    <property type="match status" value="1"/>
</dbReference>
<keyword evidence="14" id="KW-1185">Reference proteome</keyword>
<dbReference type="GO" id="GO:0046872">
    <property type="term" value="F:metal ion binding"/>
    <property type="evidence" value="ECO:0007669"/>
    <property type="project" value="UniProtKB-KW"/>
</dbReference>
<dbReference type="InterPro" id="IPR027368">
    <property type="entry name" value="MnmE_dom2"/>
</dbReference>
<dbReference type="Pfam" id="PF10396">
    <property type="entry name" value="TrmE_N"/>
    <property type="match status" value="1"/>
</dbReference>
<accession>A0A1M6AKZ9</accession>
<name>A0A1M6AKZ9_9FIRM</name>
<evidence type="ECO:0000313" key="14">
    <source>
        <dbReference type="Proteomes" id="UP000184052"/>
    </source>
</evidence>
<dbReference type="PANTHER" id="PTHR42714">
    <property type="entry name" value="TRNA MODIFICATION GTPASE GTPBP3"/>
    <property type="match status" value="1"/>
</dbReference>
<keyword evidence="8 10" id="KW-0630">Potassium</keyword>
<comment type="subunit">
    <text evidence="10">Homodimer. Heterotetramer of two MnmE and two MnmG subunits.</text>
</comment>
<evidence type="ECO:0000256" key="1">
    <source>
        <dbReference type="ARBA" id="ARBA00011043"/>
    </source>
</evidence>
<keyword evidence="7 10" id="KW-0460">Magnesium</keyword>
<evidence type="ECO:0000256" key="11">
    <source>
        <dbReference type="RuleBase" id="RU003313"/>
    </source>
</evidence>
<feature type="binding site" evidence="10">
    <location>
        <position position="257"/>
    </location>
    <ligand>
        <name>Mg(2+)</name>
        <dbReference type="ChEBI" id="CHEBI:18420"/>
    </ligand>
</feature>
<dbReference type="InterPro" id="IPR005225">
    <property type="entry name" value="Small_GTP-bd"/>
</dbReference>
<evidence type="ECO:0000256" key="10">
    <source>
        <dbReference type="HAMAP-Rule" id="MF_00379"/>
    </source>
</evidence>
<keyword evidence="4 10" id="KW-0479">Metal-binding</keyword>
<evidence type="ECO:0000256" key="5">
    <source>
        <dbReference type="ARBA" id="ARBA00022741"/>
    </source>
</evidence>
<dbReference type="Pfam" id="PF12631">
    <property type="entry name" value="MnmE_helical"/>
    <property type="match status" value="1"/>
</dbReference>
<dbReference type="InterPro" id="IPR004520">
    <property type="entry name" value="GTPase_MnmE"/>
</dbReference>
<dbReference type="NCBIfam" id="TIGR00231">
    <property type="entry name" value="small_GTP"/>
    <property type="match status" value="1"/>
</dbReference>
<feature type="binding site" evidence="10">
    <location>
        <position position="251"/>
    </location>
    <ligand>
        <name>K(+)</name>
        <dbReference type="ChEBI" id="CHEBI:29103"/>
    </ligand>
</feature>
<proteinExistence type="inferred from homology"/>
<gene>
    <name evidence="10" type="primary">mnmE</name>
    <name evidence="10" type="synonym">trmE</name>
    <name evidence="13" type="ORF">SAMN02745751_00159</name>
</gene>
<dbReference type="RefSeq" id="WP_073045625.1">
    <property type="nucleotide sequence ID" value="NZ_FQZL01000004.1"/>
</dbReference>
<feature type="binding site" evidence="10">
    <location>
        <position position="22"/>
    </location>
    <ligand>
        <name>(6S)-5-formyl-5,6,7,8-tetrahydrofolate</name>
        <dbReference type="ChEBI" id="CHEBI:57457"/>
    </ligand>
</feature>
<evidence type="ECO:0000256" key="9">
    <source>
        <dbReference type="ARBA" id="ARBA00023134"/>
    </source>
</evidence>
<dbReference type="AlphaFoldDB" id="A0A1M6AKZ9"/>
<keyword evidence="6 10" id="KW-0378">Hydrolase</keyword>
<organism evidence="13 14">
    <name type="scientific">Dethiosulfatibacter aminovorans DSM 17477</name>
    <dbReference type="NCBI Taxonomy" id="1121476"/>
    <lineage>
        <taxon>Bacteria</taxon>
        <taxon>Bacillati</taxon>
        <taxon>Bacillota</taxon>
        <taxon>Tissierellia</taxon>
        <taxon>Dethiosulfatibacter</taxon>
    </lineage>
</organism>
<comment type="function">
    <text evidence="10">Exhibits a very high intrinsic GTPase hydrolysis rate. Involved in the addition of a carboxymethylaminomethyl (cmnm) group at the wobble position (U34) of certain tRNAs, forming tRNA-cmnm(5)s(2)U34.</text>
</comment>
<keyword evidence="5 10" id="KW-0547">Nucleotide-binding</keyword>
<evidence type="ECO:0000313" key="13">
    <source>
        <dbReference type="EMBL" id="SHI37142.1"/>
    </source>
</evidence>
<evidence type="ECO:0000256" key="6">
    <source>
        <dbReference type="ARBA" id="ARBA00022801"/>
    </source>
</evidence>
<sequence length="458" mass="51571">MNTDTIAASATYPGMSGIGIVRVSGKDAIGIVSDIFKSKNGKKLSELKNRMMYYGWIVDPEKDKVADEVLVVAMKGPNTFTKEDVVEINCHGGIVSVEMILGILISRGARLAERGEFTKRAFLNGRIDLTQAEAVMDLVSSKTRNSFDLSLHQLEGRLSKEIRNIRQSLMDLISQIEVNIDFPEYDEEEMTVENIKNISREILKRFDKLIKSADTGKIYKEGIKTLILGKPNVGKSSLMNYLLNENRAIVTEIPGTTRDTIEEFVNLAGVPLKIIDTAGIRYTDDEVEKIGVKKALDKINEADLILMIFDASKALEGEDIMIIKEIQDKKVLYLLNKTDLPEKIDFENFHKIKEEVIKVSIKGNRGLEKIENKIKEEFLKGALDVDDDIIVSNMRHKNLLMKARKSIEEVLESIEKSLTLECLEVDIMNSLEFLGEITGESVRDDLIDKIFTEFCIGK</sequence>
<dbReference type="Gene3D" id="3.30.1360.120">
    <property type="entry name" value="Probable tRNA modification gtpase trme, domain 1"/>
    <property type="match status" value="1"/>
</dbReference>
<evidence type="ECO:0000256" key="8">
    <source>
        <dbReference type="ARBA" id="ARBA00022958"/>
    </source>
</evidence>
<feature type="binding site" evidence="10">
    <location>
        <position position="87"/>
    </location>
    <ligand>
        <name>(6S)-5-formyl-5,6,7,8-tetrahydrofolate</name>
        <dbReference type="ChEBI" id="CHEBI:57457"/>
    </ligand>
</feature>
<dbReference type="Proteomes" id="UP000184052">
    <property type="component" value="Unassembled WGS sequence"/>
</dbReference>
<dbReference type="GO" id="GO:0042802">
    <property type="term" value="F:identical protein binding"/>
    <property type="evidence" value="ECO:0007669"/>
    <property type="project" value="UniProtKB-ARBA"/>
</dbReference>
<dbReference type="InterPro" id="IPR025867">
    <property type="entry name" value="MnmE_helical"/>
</dbReference>
<dbReference type="EMBL" id="FQZL01000004">
    <property type="protein sequence ID" value="SHI37142.1"/>
    <property type="molecule type" value="Genomic_DNA"/>
</dbReference>
<comment type="caution">
    <text evidence="10">Lacks conserved residue(s) required for the propagation of feature annotation.</text>
</comment>
<keyword evidence="3 10" id="KW-0819">tRNA processing</keyword>
<dbReference type="SUPFAM" id="SSF52540">
    <property type="entry name" value="P-loop containing nucleoside triphosphate hydrolases"/>
    <property type="match status" value="1"/>
</dbReference>
<dbReference type="InterPro" id="IPR027266">
    <property type="entry name" value="TrmE/GcvT-like"/>
</dbReference>
<dbReference type="NCBIfam" id="NF003661">
    <property type="entry name" value="PRK05291.1-3"/>
    <property type="match status" value="1"/>
</dbReference>
<evidence type="ECO:0000256" key="7">
    <source>
        <dbReference type="ARBA" id="ARBA00022842"/>
    </source>
</evidence>
<feature type="binding site" evidence="10">
    <location>
        <begin position="232"/>
        <end position="237"/>
    </location>
    <ligand>
        <name>GTP</name>
        <dbReference type="ChEBI" id="CHEBI:37565"/>
    </ligand>
</feature>
<dbReference type="Pfam" id="PF01926">
    <property type="entry name" value="MMR_HSR1"/>
    <property type="match status" value="1"/>
</dbReference>
<comment type="cofactor">
    <cofactor evidence="10">
        <name>K(+)</name>
        <dbReference type="ChEBI" id="CHEBI:29103"/>
    </cofactor>
    <text evidence="10">Binds 1 potassium ion per subunit.</text>
</comment>
<dbReference type="GO" id="GO:0002098">
    <property type="term" value="P:tRNA wobble uridine modification"/>
    <property type="evidence" value="ECO:0007669"/>
    <property type="project" value="TreeGrafter"/>
</dbReference>
<keyword evidence="2 10" id="KW-0963">Cytoplasm</keyword>
<dbReference type="GO" id="GO:0003924">
    <property type="term" value="F:GTPase activity"/>
    <property type="evidence" value="ECO:0007669"/>
    <property type="project" value="UniProtKB-UniRule"/>
</dbReference>
<dbReference type="FunFam" id="3.40.50.300:FF:000494">
    <property type="entry name" value="tRNA modification GTPase MnmE"/>
    <property type="match status" value="1"/>
</dbReference>
<comment type="similarity">
    <text evidence="1 10 11">Belongs to the TRAFAC class TrmE-Era-EngA-EngB-Septin-like GTPase superfamily. TrmE GTPase family.</text>
</comment>
<feature type="binding site" evidence="10">
    <location>
        <position position="458"/>
    </location>
    <ligand>
        <name>(6S)-5-formyl-5,6,7,8-tetrahydrofolate</name>
        <dbReference type="ChEBI" id="CHEBI:57457"/>
    </ligand>
</feature>
<dbReference type="PANTHER" id="PTHR42714:SF2">
    <property type="entry name" value="TRNA MODIFICATION GTPASE GTPBP3, MITOCHONDRIAL"/>
    <property type="match status" value="1"/>
</dbReference>
<dbReference type="OrthoDB" id="9805918at2"/>
<feature type="binding site" evidence="10">
    <location>
        <position position="253"/>
    </location>
    <ligand>
        <name>K(+)</name>
        <dbReference type="ChEBI" id="CHEBI:29103"/>
    </ligand>
</feature>
<feature type="domain" description="TrmE-type G" evidence="12">
    <location>
        <begin position="222"/>
        <end position="379"/>
    </location>
</feature>
<feature type="binding site" evidence="10">
    <location>
        <position position="236"/>
    </location>
    <ligand>
        <name>Mg(2+)</name>
        <dbReference type="ChEBI" id="CHEBI:18420"/>
    </ligand>
</feature>
<dbReference type="HAMAP" id="MF_00379">
    <property type="entry name" value="GTPase_MnmE"/>
    <property type="match status" value="1"/>
</dbReference>
<dbReference type="Gene3D" id="3.40.50.300">
    <property type="entry name" value="P-loop containing nucleotide triphosphate hydrolases"/>
    <property type="match status" value="1"/>
</dbReference>
<dbReference type="EC" id="3.6.-.-" evidence="10"/>
<feature type="binding site" evidence="10">
    <location>
        <begin position="276"/>
        <end position="279"/>
    </location>
    <ligand>
        <name>GTP</name>
        <dbReference type="ChEBI" id="CHEBI:37565"/>
    </ligand>
</feature>
<dbReference type="GO" id="GO:0005829">
    <property type="term" value="C:cytosol"/>
    <property type="evidence" value="ECO:0007669"/>
    <property type="project" value="TreeGrafter"/>
</dbReference>
<dbReference type="STRING" id="1121476.SAMN02745751_00159"/>
<dbReference type="CDD" id="cd04164">
    <property type="entry name" value="trmE"/>
    <property type="match status" value="1"/>
</dbReference>
<dbReference type="FunFam" id="3.30.1360.120:FF:000003">
    <property type="entry name" value="tRNA modification GTPase MnmE"/>
    <property type="match status" value="1"/>
</dbReference>
<feature type="binding site" evidence="10">
    <location>
        <position position="256"/>
    </location>
    <ligand>
        <name>K(+)</name>
        <dbReference type="ChEBI" id="CHEBI:29103"/>
    </ligand>
</feature>
<dbReference type="CDD" id="cd14858">
    <property type="entry name" value="TrmE_N"/>
    <property type="match status" value="1"/>
</dbReference>
<dbReference type="InterPro" id="IPR031168">
    <property type="entry name" value="G_TrmE"/>
</dbReference>
<protein>
    <recommendedName>
        <fullName evidence="10">tRNA modification GTPase MnmE</fullName>
        <ecNumber evidence="10">3.6.-.-</ecNumber>
    </recommendedName>
</protein>
<dbReference type="InterPro" id="IPR018948">
    <property type="entry name" value="GTP-bd_TrmE_N"/>
</dbReference>
<reference evidence="13 14" key="1">
    <citation type="submission" date="2016-11" db="EMBL/GenBank/DDBJ databases">
        <authorList>
            <person name="Jaros S."/>
            <person name="Januszkiewicz K."/>
            <person name="Wedrychowicz H."/>
        </authorList>
    </citation>
    <scope>NUCLEOTIDE SEQUENCE [LARGE SCALE GENOMIC DNA]</scope>
    <source>
        <strain evidence="13 14">DSM 17477</strain>
    </source>
</reference>
<dbReference type="Gene3D" id="1.20.120.430">
    <property type="entry name" value="tRNA modification GTPase MnmE domain 2"/>
    <property type="match status" value="1"/>
</dbReference>
<dbReference type="GO" id="GO:0030488">
    <property type="term" value="P:tRNA methylation"/>
    <property type="evidence" value="ECO:0007669"/>
    <property type="project" value="TreeGrafter"/>
</dbReference>
<dbReference type="InterPro" id="IPR006073">
    <property type="entry name" value="GTP-bd"/>
</dbReference>